<dbReference type="EMBL" id="RKMF01000005">
    <property type="protein sequence ID" value="ROZ63693.1"/>
    <property type="molecule type" value="Genomic_DNA"/>
</dbReference>
<evidence type="ECO:0000313" key="2">
    <source>
        <dbReference type="EMBL" id="ROZ63693.1"/>
    </source>
</evidence>
<organism evidence="2 3">
    <name type="scientific">Kocuria soli</name>
    <dbReference type="NCBI Taxonomy" id="2485125"/>
    <lineage>
        <taxon>Bacteria</taxon>
        <taxon>Bacillati</taxon>
        <taxon>Actinomycetota</taxon>
        <taxon>Actinomycetes</taxon>
        <taxon>Micrococcales</taxon>
        <taxon>Micrococcaceae</taxon>
        <taxon>Kocuria</taxon>
    </lineage>
</organism>
<evidence type="ECO:0000256" key="1">
    <source>
        <dbReference type="SAM" id="MobiDB-lite"/>
    </source>
</evidence>
<evidence type="ECO:0000313" key="3">
    <source>
        <dbReference type="Proteomes" id="UP000270616"/>
    </source>
</evidence>
<keyword evidence="3" id="KW-1185">Reference proteome</keyword>
<reference evidence="2 3" key="1">
    <citation type="submission" date="2018-10" db="EMBL/GenBank/DDBJ databases">
        <title>Kocuria sp. M5W7-7, whole genome shotgun sequence.</title>
        <authorList>
            <person name="Tuo L."/>
        </authorList>
    </citation>
    <scope>NUCLEOTIDE SEQUENCE [LARGE SCALE GENOMIC DNA]</scope>
    <source>
        <strain evidence="2 3">M5W7-7</strain>
    </source>
</reference>
<dbReference type="OrthoDB" id="5125103at2"/>
<feature type="compositionally biased region" description="Basic and acidic residues" evidence="1">
    <location>
        <begin position="9"/>
        <end position="30"/>
    </location>
</feature>
<comment type="caution">
    <text evidence="2">The sequence shown here is derived from an EMBL/GenBank/DDBJ whole genome shotgun (WGS) entry which is preliminary data.</text>
</comment>
<dbReference type="Proteomes" id="UP000270616">
    <property type="component" value="Unassembled WGS sequence"/>
</dbReference>
<feature type="compositionally biased region" description="Polar residues" evidence="1">
    <location>
        <begin position="39"/>
        <end position="55"/>
    </location>
</feature>
<dbReference type="AlphaFoldDB" id="A0A3N3ZR02"/>
<accession>A0A3N3ZR02</accession>
<proteinExistence type="predicted"/>
<gene>
    <name evidence="2" type="ORF">EDL96_04850</name>
</gene>
<dbReference type="Pfam" id="PF14013">
    <property type="entry name" value="MT0933_antitox"/>
    <property type="match status" value="1"/>
</dbReference>
<dbReference type="RefSeq" id="WP_123824691.1">
    <property type="nucleotide sequence ID" value="NZ_RKMF01000005.1"/>
</dbReference>
<feature type="region of interest" description="Disordered" evidence="1">
    <location>
        <begin position="1"/>
        <end position="55"/>
    </location>
</feature>
<sequence length="55" mass="5705">MGDLGGFADKAKDAAADNPEAVDKGADFANDKSGGQYEDQINQAKDSLNGDSQEN</sequence>
<name>A0A3N3ZR02_9MICC</name>
<dbReference type="InterPro" id="IPR028037">
    <property type="entry name" value="Antitoxin_Rv0909/MT0933"/>
</dbReference>
<protein>
    <submittedName>
        <fullName evidence="2">Antitoxin</fullName>
    </submittedName>
</protein>